<evidence type="ECO:0000256" key="6">
    <source>
        <dbReference type="ARBA" id="ARBA00023136"/>
    </source>
</evidence>
<dbReference type="RefSeq" id="WP_043138436.1">
    <property type="nucleotide sequence ID" value="NZ_JSUQ01000003.1"/>
</dbReference>
<reference evidence="9 10" key="1">
    <citation type="submission" date="2014-10" db="EMBL/GenBank/DDBJ databases">
        <title>Genome sequence of Ponticoccus sp. strain UMTAT08 isolated from clonal culture of toxic dinoflagellate Alexandrium tamiyavanichii.</title>
        <authorList>
            <person name="Gan H.Y."/>
            <person name="Muhd D.-D."/>
            <person name="Mohd Noor M.E."/>
            <person name="Yeong Y.S."/>
            <person name="Usup G."/>
        </authorList>
    </citation>
    <scope>NUCLEOTIDE SEQUENCE [LARGE SCALE GENOMIC DNA]</scope>
    <source>
        <strain evidence="9 10">UMTAT08</strain>
    </source>
</reference>
<dbReference type="STRING" id="561184.SAMN05216376_105348"/>
<evidence type="ECO:0000259" key="8">
    <source>
        <dbReference type="Pfam" id="PF06808"/>
    </source>
</evidence>
<feature type="transmembrane region" description="Helical" evidence="7">
    <location>
        <begin position="332"/>
        <end position="351"/>
    </location>
</feature>
<feature type="transmembrane region" description="Helical" evidence="7">
    <location>
        <begin position="391"/>
        <end position="415"/>
    </location>
</feature>
<feature type="transmembrane region" description="Helical" evidence="7">
    <location>
        <begin position="357"/>
        <end position="379"/>
    </location>
</feature>
<organism evidence="9 10">
    <name type="scientific">Mameliella alba</name>
    <dbReference type="NCBI Taxonomy" id="561184"/>
    <lineage>
        <taxon>Bacteria</taxon>
        <taxon>Pseudomonadati</taxon>
        <taxon>Pseudomonadota</taxon>
        <taxon>Alphaproteobacteria</taxon>
        <taxon>Rhodobacterales</taxon>
        <taxon>Roseobacteraceae</taxon>
        <taxon>Mameliella</taxon>
    </lineage>
</organism>
<dbReference type="GO" id="GO:0005886">
    <property type="term" value="C:plasma membrane"/>
    <property type="evidence" value="ECO:0007669"/>
    <property type="project" value="UniProtKB-SubCell"/>
</dbReference>
<keyword evidence="7" id="KW-0813">Transport</keyword>
<dbReference type="InterPro" id="IPR004681">
    <property type="entry name" value="TRAP_DctM"/>
</dbReference>
<dbReference type="InterPro" id="IPR010656">
    <property type="entry name" value="DctM"/>
</dbReference>
<comment type="function">
    <text evidence="7">Part of the tripartite ATP-independent periplasmic (TRAP) transport system.</text>
</comment>
<comment type="caution">
    <text evidence="9">The sequence shown here is derived from an EMBL/GenBank/DDBJ whole genome shotgun (WGS) entry which is preliminary data.</text>
</comment>
<feature type="transmembrane region" description="Helical" evidence="7">
    <location>
        <begin position="303"/>
        <end position="325"/>
    </location>
</feature>
<dbReference type="EMBL" id="JSUQ01000003">
    <property type="protein sequence ID" value="KHQ54581.1"/>
    <property type="molecule type" value="Genomic_DNA"/>
</dbReference>
<keyword evidence="6 7" id="KW-0472">Membrane</keyword>
<dbReference type="NCBIfam" id="TIGR00786">
    <property type="entry name" value="dctM"/>
    <property type="match status" value="1"/>
</dbReference>
<feature type="transmembrane region" description="Helical" evidence="7">
    <location>
        <begin position="97"/>
        <end position="121"/>
    </location>
</feature>
<evidence type="ECO:0000313" key="10">
    <source>
        <dbReference type="Proteomes" id="UP000030960"/>
    </source>
</evidence>
<protein>
    <recommendedName>
        <fullName evidence="7">TRAP transporter large permease protein</fullName>
    </recommendedName>
</protein>
<dbReference type="AlphaFoldDB" id="A0A0B3SCZ8"/>
<feature type="transmembrane region" description="Helical" evidence="7">
    <location>
        <begin position="270"/>
        <end position="291"/>
    </location>
</feature>
<proteinExistence type="inferred from homology"/>
<feature type="transmembrane region" description="Helical" evidence="7">
    <location>
        <begin position="133"/>
        <end position="156"/>
    </location>
</feature>
<dbReference type="Pfam" id="PF06808">
    <property type="entry name" value="DctM"/>
    <property type="match status" value="1"/>
</dbReference>
<comment type="similarity">
    <text evidence="7">Belongs to the TRAP transporter large permease family.</text>
</comment>
<dbReference type="PATRIC" id="fig|1515334.3.peg.1181"/>
<keyword evidence="2" id="KW-1003">Cell membrane</keyword>
<keyword evidence="3 7" id="KW-0997">Cell inner membrane</keyword>
<dbReference type="PANTHER" id="PTHR33362">
    <property type="entry name" value="SIALIC ACID TRAP TRANSPORTER PERMEASE PROTEIN SIAT-RELATED"/>
    <property type="match status" value="1"/>
</dbReference>
<evidence type="ECO:0000256" key="5">
    <source>
        <dbReference type="ARBA" id="ARBA00022989"/>
    </source>
</evidence>
<evidence type="ECO:0000256" key="4">
    <source>
        <dbReference type="ARBA" id="ARBA00022692"/>
    </source>
</evidence>
<accession>A0A0B3SCZ8</accession>
<feature type="domain" description="TRAP C4-dicarboxylate transport system permease DctM subunit" evidence="8">
    <location>
        <begin position="7"/>
        <end position="415"/>
    </location>
</feature>
<feature type="transmembrane region" description="Helical" evidence="7">
    <location>
        <begin position="212"/>
        <end position="233"/>
    </location>
</feature>
<name>A0A0B3SCZ8_9RHOB</name>
<gene>
    <name evidence="9" type="ORF">OA50_01177</name>
</gene>
<dbReference type="PIRSF" id="PIRSF006066">
    <property type="entry name" value="HI0050"/>
    <property type="match status" value="1"/>
</dbReference>
<comment type="subunit">
    <text evidence="7">The complex comprises the extracytoplasmic solute receptor protein and the two transmembrane proteins.</text>
</comment>
<keyword evidence="5 7" id="KW-1133">Transmembrane helix</keyword>
<evidence type="ECO:0000256" key="1">
    <source>
        <dbReference type="ARBA" id="ARBA00004429"/>
    </source>
</evidence>
<sequence length="425" mass="44125">MSLILVALFLALLAVGAPIAVCLGLSSAVVIVMQGLPVAVLSQRSLNALDSSPLLAVPLFILAANLLNATGVTTHLFDLVRMIFGRIRGAVAQVSVFVSLIFSGISGAALADIGALGAIQINQMKAQGYREEFAAGVTVAAATIGPIFPPSIPIIIYASVANVSAVKLLLAGIIPALLLTGLLMAQIAIIARVKGLPRDTVRAEPKAIARKAVISIPALLAPVLLIGGLMSGWFGPTEVAGVTVAYATLIGIVVYRSLTLRKMGAALRETVESTANILFVVATAALFAWVLTLDQVPMKVSGFLLGLSENPLVLLLIVNVFLLIVGMVLESIAAILIIAPIVAPALTAAGVDPLQLGIVFVLNLMIGLLTPPVGMSLYMITIITKMPINRVIAGVLPFFIPLLLSLLVVSAVPALSTWLPETLMN</sequence>
<evidence type="ECO:0000256" key="7">
    <source>
        <dbReference type="RuleBase" id="RU369079"/>
    </source>
</evidence>
<dbReference type="PANTHER" id="PTHR33362:SF3">
    <property type="entry name" value="SIALIC ACID TRAP TRANSPORTER PERMEASE PROTEIN SIAT"/>
    <property type="match status" value="1"/>
</dbReference>
<feature type="transmembrane region" description="Helical" evidence="7">
    <location>
        <begin position="239"/>
        <end position="258"/>
    </location>
</feature>
<keyword evidence="10" id="KW-1185">Reference proteome</keyword>
<feature type="transmembrane region" description="Helical" evidence="7">
    <location>
        <begin position="168"/>
        <end position="191"/>
    </location>
</feature>
<comment type="subcellular location">
    <subcellularLocation>
        <location evidence="1 7">Cell inner membrane</location>
        <topology evidence="1 7">Multi-pass membrane protein</topology>
    </subcellularLocation>
</comment>
<dbReference type="OrthoDB" id="9790209at2"/>
<feature type="transmembrane region" description="Helical" evidence="7">
    <location>
        <begin position="54"/>
        <end position="77"/>
    </location>
</feature>
<dbReference type="Proteomes" id="UP000030960">
    <property type="component" value="Unassembled WGS sequence"/>
</dbReference>
<evidence type="ECO:0000256" key="3">
    <source>
        <dbReference type="ARBA" id="ARBA00022519"/>
    </source>
</evidence>
<keyword evidence="4 7" id="KW-0812">Transmembrane</keyword>
<evidence type="ECO:0000256" key="2">
    <source>
        <dbReference type="ARBA" id="ARBA00022475"/>
    </source>
</evidence>
<dbReference type="GO" id="GO:0022857">
    <property type="term" value="F:transmembrane transporter activity"/>
    <property type="evidence" value="ECO:0007669"/>
    <property type="project" value="UniProtKB-UniRule"/>
</dbReference>
<evidence type="ECO:0000313" key="9">
    <source>
        <dbReference type="EMBL" id="KHQ54581.1"/>
    </source>
</evidence>